<feature type="transmembrane region" description="Helical" evidence="6">
    <location>
        <begin position="233"/>
        <end position="257"/>
    </location>
</feature>
<feature type="transmembrane region" description="Helical" evidence="6">
    <location>
        <begin position="42"/>
        <end position="68"/>
    </location>
</feature>
<comment type="subcellular location">
    <subcellularLocation>
        <location evidence="1">Cell membrane</location>
        <topology evidence="1">Multi-pass membrane protein</topology>
    </subcellularLocation>
</comment>
<gene>
    <name evidence="7" type="ORF">IC620_08820</name>
</gene>
<keyword evidence="5 6" id="KW-0472">Membrane</keyword>
<feature type="transmembrane region" description="Helical" evidence="6">
    <location>
        <begin position="488"/>
        <end position="510"/>
    </location>
</feature>
<keyword evidence="8" id="KW-1185">Reference proteome</keyword>
<feature type="transmembrane region" description="Helical" evidence="6">
    <location>
        <begin position="193"/>
        <end position="212"/>
    </location>
</feature>
<keyword evidence="4 6" id="KW-1133">Transmembrane helix</keyword>
<reference evidence="7" key="1">
    <citation type="submission" date="2020-09" db="EMBL/GenBank/DDBJ databases">
        <title>A novel bacterium of genus Hazenella, isolated from South China Sea.</title>
        <authorList>
            <person name="Huang H."/>
            <person name="Mo K."/>
            <person name="Hu Y."/>
        </authorList>
    </citation>
    <scope>NUCLEOTIDE SEQUENCE</scope>
    <source>
        <strain evidence="7">IB182357</strain>
    </source>
</reference>
<dbReference type="InterPro" id="IPR002797">
    <property type="entry name" value="Polysacc_synth"/>
</dbReference>
<dbReference type="Pfam" id="PF01943">
    <property type="entry name" value="Polysacc_synt"/>
    <property type="match status" value="1"/>
</dbReference>
<feature type="transmembrane region" description="Helical" evidence="6">
    <location>
        <begin position="456"/>
        <end position="476"/>
    </location>
</feature>
<dbReference type="InterPro" id="IPR050833">
    <property type="entry name" value="Poly_Biosynth_Transport"/>
</dbReference>
<dbReference type="AlphaFoldDB" id="A0A926N9W3"/>
<evidence type="ECO:0000256" key="2">
    <source>
        <dbReference type="ARBA" id="ARBA00022475"/>
    </source>
</evidence>
<dbReference type="RefSeq" id="WP_191140936.1">
    <property type="nucleotide sequence ID" value="NZ_JACXAG020000010.1"/>
</dbReference>
<dbReference type="GO" id="GO:0005886">
    <property type="term" value="C:plasma membrane"/>
    <property type="evidence" value="ECO:0007669"/>
    <property type="project" value="UniProtKB-SubCell"/>
</dbReference>
<comment type="caution">
    <text evidence="7">The sequence shown here is derived from an EMBL/GenBank/DDBJ whole genome shotgun (WGS) entry which is preliminary data.</text>
</comment>
<evidence type="ECO:0000313" key="7">
    <source>
        <dbReference type="EMBL" id="MBD1372458.1"/>
    </source>
</evidence>
<evidence type="ECO:0000256" key="4">
    <source>
        <dbReference type="ARBA" id="ARBA00022989"/>
    </source>
</evidence>
<feature type="transmembrane region" description="Helical" evidence="6">
    <location>
        <begin position="89"/>
        <end position="112"/>
    </location>
</feature>
<keyword evidence="2" id="KW-1003">Cell membrane</keyword>
<dbReference type="CDD" id="cd13124">
    <property type="entry name" value="MATE_SpoVB_like"/>
    <property type="match status" value="1"/>
</dbReference>
<evidence type="ECO:0000256" key="1">
    <source>
        <dbReference type="ARBA" id="ARBA00004651"/>
    </source>
</evidence>
<dbReference type="InterPro" id="IPR024923">
    <property type="entry name" value="PG_synth_SpoVB"/>
</dbReference>
<name>A0A926N9W3_9BACL</name>
<feature type="transmembrane region" description="Helical" evidence="6">
    <location>
        <begin position="325"/>
        <end position="346"/>
    </location>
</feature>
<feature type="transmembrane region" description="Helical" evidence="6">
    <location>
        <begin position="416"/>
        <end position="435"/>
    </location>
</feature>
<organism evidence="7 8">
    <name type="scientific">Polycladospora coralii</name>
    <dbReference type="NCBI Taxonomy" id="2771432"/>
    <lineage>
        <taxon>Bacteria</taxon>
        <taxon>Bacillati</taxon>
        <taxon>Bacillota</taxon>
        <taxon>Bacilli</taxon>
        <taxon>Bacillales</taxon>
        <taxon>Thermoactinomycetaceae</taxon>
        <taxon>Polycladospora</taxon>
    </lineage>
</organism>
<dbReference type="EMBL" id="JACXAH010000010">
    <property type="protein sequence ID" value="MBD1372458.1"/>
    <property type="molecule type" value="Genomic_DNA"/>
</dbReference>
<evidence type="ECO:0000256" key="6">
    <source>
        <dbReference type="SAM" id="Phobius"/>
    </source>
</evidence>
<feature type="transmembrane region" description="Helical" evidence="6">
    <location>
        <begin position="393"/>
        <end position="410"/>
    </location>
</feature>
<dbReference type="PANTHER" id="PTHR30250">
    <property type="entry name" value="PST FAMILY PREDICTED COLANIC ACID TRANSPORTER"/>
    <property type="match status" value="1"/>
</dbReference>
<dbReference type="PIRSF" id="PIRSF038958">
    <property type="entry name" value="PG_synth_SpoVB"/>
    <property type="match status" value="1"/>
</dbReference>
<feature type="transmembrane region" description="Helical" evidence="6">
    <location>
        <begin position="358"/>
        <end position="381"/>
    </location>
</feature>
<feature type="transmembrane region" description="Helical" evidence="6">
    <location>
        <begin position="292"/>
        <end position="313"/>
    </location>
</feature>
<evidence type="ECO:0000256" key="5">
    <source>
        <dbReference type="ARBA" id="ARBA00023136"/>
    </source>
</evidence>
<dbReference type="PANTHER" id="PTHR30250:SF29">
    <property type="entry name" value="POLYSACCHARIDE BIOSYNTHESIS PROTEIN C-TERMINAL DOMAIN-CONTAINING PROTEIN"/>
    <property type="match status" value="1"/>
</dbReference>
<keyword evidence="3 6" id="KW-0812">Transmembrane</keyword>
<sequence length="538" mass="58674">MQHAQQSFIKGVAILSLAAFLSKLLGAVYRVPYQNITGDSGMFVYGTIYPLYSAILIIATAGFPVAISKLVSERLAQGNKQEAERIFEIALLMMGFIGGTLFFSTFIGAPTIASWMGSKALLTIPIQAVSFSFLVIPIISAVRGYFQGYQNMIPTAVSQVVEQLVRVTIILLAAWVCMTHGFGVVYAGAGAMMGAFGGGLVALLVLYAYWSREKMILKQSDLMPMQKVKNRRILYAIFKIALPISLGSLVIPFYALVDSFTIINTLTHTGWMMEEVIQIKGIYDRGQPLLQFASFFATAIALSIVPAIASTLAHNQTYQSQAKGILALRLTLLFGFPASIGLAVVMEPINIMLFKDSAGSSALAILALTTIFSTLGITSTAILQGLGFVTRPVWNLMIGVFFKVGLNLLLIPVWGIHGAAVASICGYAIAIWLNLRILRRNFAISLPIQIWLKNSIAVAVMAISVYSVSLLLQMITRNIGFIRLEMTIVVLGCVVIGSFVYLLAVVRIGLLTRIDFEKIPKLKEKILPFLDKWGMISK</sequence>
<feature type="transmembrane region" description="Helical" evidence="6">
    <location>
        <begin position="124"/>
        <end position="146"/>
    </location>
</feature>
<proteinExistence type="predicted"/>
<accession>A0A926N9W3</accession>
<protein>
    <submittedName>
        <fullName evidence="7">Polysaccharide biosynthesis protein</fullName>
    </submittedName>
</protein>
<feature type="transmembrane region" description="Helical" evidence="6">
    <location>
        <begin position="167"/>
        <end position="187"/>
    </location>
</feature>
<dbReference type="Proteomes" id="UP000661691">
    <property type="component" value="Unassembled WGS sequence"/>
</dbReference>
<evidence type="ECO:0000313" key="8">
    <source>
        <dbReference type="Proteomes" id="UP000661691"/>
    </source>
</evidence>
<evidence type="ECO:0000256" key="3">
    <source>
        <dbReference type="ARBA" id="ARBA00022692"/>
    </source>
</evidence>